<dbReference type="Proteomes" id="UP000288716">
    <property type="component" value="Unassembled WGS sequence"/>
</dbReference>
<dbReference type="EMBL" id="NCKV01006300">
    <property type="protein sequence ID" value="RWS23531.1"/>
    <property type="molecule type" value="Genomic_DNA"/>
</dbReference>
<dbReference type="Pfam" id="PF20173">
    <property type="entry name" value="ZnF_RZ-type"/>
    <property type="match status" value="1"/>
</dbReference>
<dbReference type="GO" id="GO:0005737">
    <property type="term" value="C:cytoplasm"/>
    <property type="evidence" value="ECO:0007669"/>
    <property type="project" value="UniProtKB-SubCell"/>
</dbReference>
<keyword evidence="5" id="KW-0862">Zinc</keyword>
<name>A0A443S7P6_9ACAR</name>
<dbReference type="OrthoDB" id="2423195at2759"/>
<dbReference type="VEuPathDB" id="VectorBase:LDEU008509"/>
<keyword evidence="2" id="KW-0963">Cytoplasm</keyword>
<comment type="caution">
    <text evidence="8">The sequence shown here is derived from an EMBL/GenBank/DDBJ whole genome shotgun (WGS) entry which is preliminary data.</text>
</comment>
<dbReference type="GO" id="GO:0008270">
    <property type="term" value="F:zinc ion binding"/>
    <property type="evidence" value="ECO:0007669"/>
    <property type="project" value="UniProtKB-KW"/>
</dbReference>
<evidence type="ECO:0000256" key="5">
    <source>
        <dbReference type="ARBA" id="ARBA00022833"/>
    </source>
</evidence>
<evidence type="ECO:0000256" key="1">
    <source>
        <dbReference type="ARBA" id="ARBA00004496"/>
    </source>
</evidence>
<accession>A0A443S7P6</accession>
<evidence type="ECO:0000256" key="2">
    <source>
        <dbReference type="ARBA" id="ARBA00022490"/>
    </source>
</evidence>
<keyword evidence="9" id="KW-1185">Reference proteome</keyword>
<comment type="subcellular location">
    <subcellularLocation>
        <location evidence="1">Cytoplasm</location>
    </subcellularLocation>
</comment>
<evidence type="ECO:0000259" key="7">
    <source>
        <dbReference type="PROSITE" id="PS51981"/>
    </source>
</evidence>
<proteinExistence type="predicted"/>
<evidence type="ECO:0000256" key="3">
    <source>
        <dbReference type="ARBA" id="ARBA00022723"/>
    </source>
</evidence>
<keyword evidence="6" id="KW-0391">Immunity</keyword>
<gene>
    <name evidence="8" type="ORF">B4U80_09397</name>
</gene>
<dbReference type="InterPro" id="IPR046439">
    <property type="entry name" value="ZF_RZ_dom"/>
</dbReference>
<protein>
    <submittedName>
        <fullName evidence="8">NFX1-type zinc finger-containing protein 1-like protein</fullName>
    </submittedName>
</protein>
<keyword evidence="3" id="KW-0479">Metal-binding</keyword>
<keyword evidence="4" id="KW-0863">Zinc-finger</keyword>
<sequence length="193" mass="22167">MDFFSVDHKDDEIVAKFYDRLFIILNFVATDFDNNSQQISDLNRELDLIFYVGKCMQLYFNSDVVYKKEFVKVFIDCFRKFCKPGIHTDDEIVELKEGFNKAFKIRTGIGIGIKEMNMIIETFDFRQKGHWYKCANNHVYCITECGGASQIGNCPECGQQIGGTLHRLLESNSIATELDGATKSAFDYSLEPN</sequence>
<dbReference type="GO" id="GO:0002376">
    <property type="term" value="P:immune system process"/>
    <property type="evidence" value="ECO:0007669"/>
    <property type="project" value="UniProtKB-KW"/>
</dbReference>
<dbReference type="PROSITE" id="PS51981">
    <property type="entry name" value="ZF_RZ"/>
    <property type="match status" value="1"/>
</dbReference>
<evidence type="ECO:0000313" key="9">
    <source>
        <dbReference type="Proteomes" id="UP000288716"/>
    </source>
</evidence>
<dbReference type="AlphaFoldDB" id="A0A443S7P6"/>
<evidence type="ECO:0000256" key="6">
    <source>
        <dbReference type="ARBA" id="ARBA00022859"/>
    </source>
</evidence>
<evidence type="ECO:0000313" key="8">
    <source>
        <dbReference type="EMBL" id="RWS23531.1"/>
    </source>
</evidence>
<evidence type="ECO:0000256" key="4">
    <source>
        <dbReference type="ARBA" id="ARBA00022771"/>
    </source>
</evidence>
<feature type="domain" description="RZ-type" evidence="7">
    <location>
        <begin position="111"/>
        <end position="184"/>
    </location>
</feature>
<reference evidence="8 9" key="1">
    <citation type="journal article" date="2018" name="Gigascience">
        <title>Genomes of trombidid mites reveal novel predicted allergens and laterally-transferred genes associated with secondary metabolism.</title>
        <authorList>
            <person name="Dong X."/>
            <person name="Chaisiri K."/>
            <person name="Xia D."/>
            <person name="Armstrong S.D."/>
            <person name="Fang Y."/>
            <person name="Donnelly M.J."/>
            <person name="Kadowaki T."/>
            <person name="McGarry J.W."/>
            <person name="Darby A.C."/>
            <person name="Makepeace B.L."/>
        </authorList>
    </citation>
    <scope>NUCLEOTIDE SEQUENCE [LARGE SCALE GENOMIC DNA]</scope>
    <source>
        <strain evidence="8">UoL-UT</strain>
    </source>
</reference>
<organism evidence="8 9">
    <name type="scientific">Leptotrombidium deliense</name>
    <dbReference type="NCBI Taxonomy" id="299467"/>
    <lineage>
        <taxon>Eukaryota</taxon>
        <taxon>Metazoa</taxon>
        <taxon>Ecdysozoa</taxon>
        <taxon>Arthropoda</taxon>
        <taxon>Chelicerata</taxon>
        <taxon>Arachnida</taxon>
        <taxon>Acari</taxon>
        <taxon>Acariformes</taxon>
        <taxon>Trombidiformes</taxon>
        <taxon>Prostigmata</taxon>
        <taxon>Anystina</taxon>
        <taxon>Parasitengona</taxon>
        <taxon>Trombiculoidea</taxon>
        <taxon>Trombiculidae</taxon>
        <taxon>Leptotrombidium</taxon>
    </lineage>
</organism>